<feature type="region of interest" description="Disordered" evidence="2">
    <location>
        <begin position="998"/>
        <end position="1041"/>
    </location>
</feature>
<dbReference type="SUPFAM" id="SSF47473">
    <property type="entry name" value="EF-hand"/>
    <property type="match status" value="3"/>
</dbReference>
<accession>C1E9Q9</accession>
<feature type="domain" description="EF-hand" evidence="3">
    <location>
        <begin position="572"/>
        <end position="607"/>
    </location>
</feature>
<feature type="domain" description="EF-hand" evidence="3">
    <location>
        <begin position="608"/>
        <end position="643"/>
    </location>
</feature>
<keyword evidence="5" id="KW-1185">Reference proteome</keyword>
<gene>
    <name evidence="4" type="ORF">MICPUN_59807</name>
</gene>
<feature type="region of interest" description="Disordered" evidence="2">
    <location>
        <begin position="699"/>
        <end position="721"/>
    </location>
</feature>
<feature type="region of interest" description="Disordered" evidence="2">
    <location>
        <begin position="180"/>
        <end position="210"/>
    </location>
</feature>
<dbReference type="PROSITE" id="PS00018">
    <property type="entry name" value="EF_HAND_1"/>
    <property type="match status" value="2"/>
</dbReference>
<dbReference type="AlphaFoldDB" id="C1E9Q9"/>
<feature type="domain" description="EF-hand" evidence="3">
    <location>
        <begin position="358"/>
        <end position="393"/>
    </location>
</feature>
<name>C1E9Q9_MICCC</name>
<keyword evidence="1" id="KW-0106">Calcium</keyword>
<dbReference type="InterPro" id="IPR002048">
    <property type="entry name" value="EF_hand_dom"/>
</dbReference>
<proteinExistence type="predicted"/>
<dbReference type="KEGG" id="mis:MICPUN_59807"/>
<dbReference type="InParanoid" id="C1E9Q9"/>
<dbReference type="InterPro" id="IPR018247">
    <property type="entry name" value="EF_Hand_1_Ca_BS"/>
</dbReference>
<evidence type="ECO:0000256" key="1">
    <source>
        <dbReference type="ARBA" id="ARBA00022837"/>
    </source>
</evidence>
<evidence type="ECO:0000313" key="4">
    <source>
        <dbReference type="EMBL" id="ACO64722.1"/>
    </source>
</evidence>
<dbReference type="InterPro" id="IPR052603">
    <property type="entry name" value="EFCB6"/>
</dbReference>
<dbReference type="Proteomes" id="UP000002009">
    <property type="component" value="Chromosome 7"/>
</dbReference>
<evidence type="ECO:0000313" key="5">
    <source>
        <dbReference type="Proteomes" id="UP000002009"/>
    </source>
</evidence>
<dbReference type="STRING" id="296587.C1E9Q9"/>
<dbReference type="PANTHER" id="PTHR20875:SF0">
    <property type="entry name" value="GH12158P"/>
    <property type="match status" value="1"/>
</dbReference>
<dbReference type="SMART" id="SM00054">
    <property type="entry name" value="EFh"/>
    <property type="match status" value="5"/>
</dbReference>
<dbReference type="CDD" id="cd00051">
    <property type="entry name" value="EFh"/>
    <property type="match status" value="1"/>
</dbReference>
<dbReference type="OMA" id="GKSATWY"/>
<evidence type="ECO:0000259" key="3">
    <source>
        <dbReference type="PROSITE" id="PS50222"/>
    </source>
</evidence>
<dbReference type="PANTHER" id="PTHR20875">
    <property type="entry name" value="EF-HAND CALCIUM-BINDING DOMAIN-CONTAINING PROTEIN 6-RELATED"/>
    <property type="match status" value="1"/>
</dbReference>
<evidence type="ECO:0000256" key="2">
    <source>
        <dbReference type="SAM" id="MobiDB-lite"/>
    </source>
</evidence>
<reference evidence="4 5" key="1">
    <citation type="journal article" date="2009" name="Science">
        <title>Green evolution and dynamic adaptations revealed by genomes of the marine picoeukaryotes Micromonas.</title>
        <authorList>
            <person name="Worden A.Z."/>
            <person name="Lee J.H."/>
            <person name="Mock T."/>
            <person name="Rouze P."/>
            <person name="Simmons M.P."/>
            <person name="Aerts A.L."/>
            <person name="Allen A.E."/>
            <person name="Cuvelier M.L."/>
            <person name="Derelle E."/>
            <person name="Everett M.V."/>
            <person name="Foulon E."/>
            <person name="Grimwood J."/>
            <person name="Gundlach H."/>
            <person name="Henrissat B."/>
            <person name="Napoli C."/>
            <person name="McDonald S.M."/>
            <person name="Parker M.S."/>
            <person name="Rombauts S."/>
            <person name="Salamov A."/>
            <person name="Von Dassow P."/>
            <person name="Badger J.H."/>
            <person name="Coutinho P.M."/>
            <person name="Demir E."/>
            <person name="Dubchak I."/>
            <person name="Gentemann C."/>
            <person name="Eikrem W."/>
            <person name="Gready J.E."/>
            <person name="John U."/>
            <person name="Lanier W."/>
            <person name="Lindquist E.A."/>
            <person name="Lucas S."/>
            <person name="Mayer K.F."/>
            <person name="Moreau H."/>
            <person name="Not F."/>
            <person name="Otillar R."/>
            <person name="Panaud O."/>
            <person name="Pangilinan J."/>
            <person name="Paulsen I."/>
            <person name="Piegu B."/>
            <person name="Poliakov A."/>
            <person name="Robbens S."/>
            <person name="Schmutz J."/>
            <person name="Toulza E."/>
            <person name="Wyss T."/>
            <person name="Zelensky A."/>
            <person name="Zhou K."/>
            <person name="Armbrust E.V."/>
            <person name="Bhattacharya D."/>
            <person name="Goodenough U.W."/>
            <person name="Van de Peer Y."/>
            <person name="Grigoriev I.V."/>
        </authorList>
    </citation>
    <scope>NUCLEOTIDE SEQUENCE [LARGE SCALE GENOMIC DNA]</scope>
    <source>
        <strain evidence="5">RCC299 / NOUM17</strain>
    </source>
</reference>
<dbReference type="Gene3D" id="1.10.238.10">
    <property type="entry name" value="EF-hand"/>
    <property type="match status" value="4"/>
</dbReference>
<dbReference type="RefSeq" id="XP_002503464.1">
    <property type="nucleotide sequence ID" value="XM_002503418.1"/>
</dbReference>
<dbReference type="InterPro" id="IPR011992">
    <property type="entry name" value="EF-hand-dom_pair"/>
</dbReference>
<protein>
    <recommendedName>
        <fullName evidence="3">EF-hand domain-containing protein</fullName>
    </recommendedName>
</protein>
<feature type="region of interest" description="Disordered" evidence="2">
    <location>
        <begin position="83"/>
        <end position="122"/>
    </location>
</feature>
<dbReference type="GeneID" id="8245110"/>
<dbReference type="PROSITE" id="PS50222">
    <property type="entry name" value="EF_HAND_2"/>
    <property type="match status" value="3"/>
</dbReference>
<dbReference type="EMBL" id="CP001328">
    <property type="protein sequence ID" value="ACO64722.1"/>
    <property type="molecule type" value="Genomic_DNA"/>
</dbReference>
<organism evidence="4 5">
    <name type="scientific">Micromonas commoda (strain RCC299 / NOUM17 / CCMP2709)</name>
    <name type="common">Picoplanktonic green alga</name>
    <dbReference type="NCBI Taxonomy" id="296587"/>
    <lineage>
        <taxon>Eukaryota</taxon>
        <taxon>Viridiplantae</taxon>
        <taxon>Chlorophyta</taxon>
        <taxon>Mamiellophyceae</taxon>
        <taxon>Mamiellales</taxon>
        <taxon>Mamiellaceae</taxon>
        <taxon>Micromonas</taxon>
    </lineage>
</organism>
<dbReference type="GO" id="GO:0005509">
    <property type="term" value="F:calcium ion binding"/>
    <property type="evidence" value="ECO:0007669"/>
    <property type="project" value="InterPro"/>
</dbReference>
<sequence>MSFGGVPPWAKVTGKDPRLERRRNLIVVSEERKVRLGNAEERQRERSAKAYEKAAKDKIEAAHMPFTTAPAVEDVTPVRLDRYGNFKRPEGAPILKGSPPSGVPPRVRPPHPDQPWSKDAAREKIREERRRVAEAKAEQERIARAVEAAAKREASRTKRRRGGKKERHAHFVDGDENAIVGDENHLERPGTPPLLEPPVPSPRKTPTRKAHVPVYSVAGRKVSLFDLLREKILASGEGDARAAARAFKLAADKSGKIDSVAIAAVMRRFNVSATDDAVAAVMTRLDPGGRGLVDYRTFLDAVMEESSSTHDEGDVRLRSIPGSLHGKPKPARDVATYDGDVAAMRELIVDKIAQKFEGGSAALRRAFNSFDADGDGAVNESEFRAVLANFLIVPPADVLSALFAANADPATGRMTFAGFVAGFVPEDIRVGIDPDTEAKIRDGFSAKFSGPGEALAAAAASKGGTLLFADARDVLGPDADPELVRRIRELSDECREGLIPAESLRDAVIEHQKYLSDAAVQKAKRDFIDGFGRELKERYTKGKAPPVAAPKTVSADDAEEILREKLAAKSAGGAKEQRKAFQIFDKQNKGFIDRDAMVEALHHFHLVLRPEDVDSLMAKYDSSGGGKISFQDFIAKVLPADYPTASAKKARVVDAKIAGFTMELTGLLNEVEEMGGTPGSVARSEATRAAEQAAKEARVRLPPSAAHHAADAASIGDHLSEHPRVEPTKYIQSIVSIVRAAEEGAIEAAAEKEGVSEKFGDNSYVAPAELASAGFARRMSTNELLAVVHEKFSAKVPHGKSATWYYSRLLDAGKDGLVGLDGFQNALKSVGLGAVDPADAEELFAEMAEGAETVTVAQFTRKLTPGPAKRPDADALRRSFESLDASQVGALSEEDIRGVLTACDVEVDQAAISRALSLCVADPDLRGPDAKGKIDYERFARAIGEADLGGVNKTVAPTLESFGKEEVDVNVEEDGDGVKVSVRVKTVMSYSPDTLKAMNVGCDSPPRSVELGSDIEEPEEPRSPDSLPEPSPGHIEVKQWDGPVVKRINQL</sequence>
<dbReference type="Pfam" id="PF13405">
    <property type="entry name" value="EF-hand_6"/>
    <property type="match status" value="1"/>
</dbReference>
<feature type="compositionally biased region" description="Pro residues" evidence="2">
    <location>
        <begin position="190"/>
        <end position="203"/>
    </location>
</feature>
<dbReference type="OrthoDB" id="444540at2759"/>
<dbReference type="Pfam" id="PF13499">
    <property type="entry name" value="EF-hand_7"/>
    <property type="match status" value="1"/>
</dbReference>